<dbReference type="PANTHER" id="PTHR11748">
    <property type="entry name" value="D-LACTATE DEHYDROGENASE"/>
    <property type="match status" value="1"/>
</dbReference>
<dbReference type="RefSeq" id="WP_159793014.1">
    <property type="nucleotide sequence ID" value="NZ_WTYM01000031.1"/>
</dbReference>
<evidence type="ECO:0000256" key="4">
    <source>
        <dbReference type="ARBA" id="ARBA00023002"/>
    </source>
</evidence>
<protein>
    <submittedName>
        <fullName evidence="6">FAD-binding protein</fullName>
    </submittedName>
</protein>
<dbReference type="Gene3D" id="3.30.465.10">
    <property type="match status" value="1"/>
</dbReference>
<accession>A0A6I4SXE5</accession>
<dbReference type="Proteomes" id="UP000433652">
    <property type="component" value="Unassembled WGS sequence"/>
</dbReference>
<dbReference type="EMBL" id="WTYM01000031">
    <property type="protein sequence ID" value="MXO58982.1"/>
    <property type="molecule type" value="Genomic_DNA"/>
</dbReference>
<dbReference type="GO" id="GO:0071949">
    <property type="term" value="F:FAD binding"/>
    <property type="evidence" value="ECO:0007669"/>
    <property type="project" value="InterPro"/>
</dbReference>
<comment type="cofactor">
    <cofactor evidence="1">
        <name>FAD</name>
        <dbReference type="ChEBI" id="CHEBI:57692"/>
    </cofactor>
</comment>
<reference evidence="6 7" key="1">
    <citation type="submission" date="2019-12" db="EMBL/GenBank/DDBJ databases">
        <title>Genomic-based taxomic classification of the family Erythrobacteraceae.</title>
        <authorList>
            <person name="Xu L."/>
        </authorList>
    </citation>
    <scope>NUCLEOTIDE SEQUENCE [LARGE SCALE GENOMIC DNA]</scope>
    <source>
        <strain evidence="6 7">MCCC 1K01500</strain>
    </source>
</reference>
<gene>
    <name evidence="6" type="ORF">GRI89_05455</name>
</gene>
<dbReference type="InterPro" id="IPR036318">
    <property type="entry name" value="FAD-bd_PCMH-like_sf"/>
</dbReference>
<dbReference type="InterPro" id="IPR016166">
    <property type="entry name" value="FAD-bd_PCMH"/>
</dbReference>
<evidence type="ECO:0000256" key="3">
    <source>
        <dbReference type="ARBA" id="ARBA00022827"/>
    </source>
</evidence>
<dbReference type="SUPFAM" id="SSF56176">
    <property type="entry name" value="FAD-binding/transporter-associated domain-like"/>
    <property type="match status" value="1"/>
</dbReference>
<dbReference type="Gene3D" id="1.10.45.10">
    <property type="entry name" value="Vanillyl-alcohol Oxidase, Chain A, domain 4"/>
    <property type="match status" value="1"/>
</dbReference>
<dbReference type="GO" id="GO:0008720">
    <property type="term" value="F:D-lactate dehydrogenase (NAD+) activity"/>
    <property type="evidence" value="ECO:0007669"/>
    <property type="project" value="TreeGrafter"/>
</dbReference>
<sequence>MEELPLPPGFTARKLDQVRKAFEAALGADKVFFEDLDRLTYQDKFAIDEDAHHPSGAVGPTTVEEVQAIVKIANQFAMPLWPISRGKNFGYGTSAPELAGSVVVDLSGMKKIEFDAANGVATIEPGVGFYDLYDYLQANGLPFWLSTPGNSWGSVIGNALDRGVGYTPYGENTKFLCGLEVVLPNGELVRTGMGAFDGADTWGLYPFGFGPGWDQMFVQSNFGIVTKANVWLMEEPESLMGMDVEFDRPEDLKAMVDCIGPLRREGLLRQSPSIGNWLRAASILTTRDEWTDQPGALSDDVIDAIRKRFNIGWWGVSLRLYGREEMNKAAYKVLESEIGKIKPMLVKPTSWVKGQPMERSGFTGTPMTFPLQNVNWYGGRGGHIGFSPILPQDGDKALAQFQRTYARYKEYGMDYQGSFAFGERHLINVNAMIIDKDDDAKMAKIDTFFRALVADAKANGYGEYRTHLDYMDLVAGSYGWNNNALRRLNETVKNALDPNGIIAPGKSGIWPSRLAGERKS</sequence>
<name>A0A6I4SXE5_9SPHN</name>
<evidence type="ECO:0000313" key="7">
    <source>
        <dbReference type="Proteomes" id="UP000433652"/>
    </source>
</evidence>
<dbReference type="SUPFAM" id="SSF55103">
    <property type="entry name" value="FAD-linked oxidases, C-terminal domain"/>
    <property type="match status" value="1"/>
</dbReference>
<dbReference type="InterPro" id="IPR016171">
    <property type="entry name" value="Vanillyl_alc_oxidase_C-sub2"/>
</dbReference>
<dbReference type="Pfam" id="PF02913">
    <property type="entry name" value="FAD-oxidase_C"/>
    <property type="match status" value="1"/>
</dbReference>
<comment type="caution">
    <text evidence="6">The sequence shown here is derived from an EMBL/GenBank/DDBJ whole genome shotgun (WGS) entry which is preliminary data.</text>
</comment>
<evidence type="ECO:0000256" key="2">
    <source>
        <dbReference type="ARBA" id="ARBA00022630"/>
    </source>
</evidence>
<dbReference type="Gene3D" id="3.40.462.10">
    <property type="entry name" value="FAD-linked oxidases, C-terminal domain"/>
    <property type="match status" value="1"/>
</dbReference>
<dbReference type="InterPro" id="IPR004113">
    <property type="entry name" value="FAD-bd_oxidored_4_C"/>
</dbReference>
<dbReference type="InterPro" id="IPR016164">
    <property type="entry name" value="FAD-linked_Oxase-like_C"/>
</dbReference>
<dbReference type="Pfam" id="PF01565">
    <property type="entry name" value="FAD_binding_4"/>
    <property type="match status" value="1"/>
</dbReference>
<keyword evidence="4" id="KW-0560">Oxidoreductase</keyword>
<dbReference type="OrthoDB" id="9811557at2"/>
<dbReference type="PROSITE" id="PS51387">
    <property type="entry name" value="FAD_PCMH"/>
    <property type="match status" value="1"/>
</dbReference>
<dbReference type="GO" id="GO:0004458">
    <property type="term" value="F:D-lactate dehydrogenase (cytochrome) activity"/>
    <property type="evidence" value="ECO:0007669"/>
    <property type="project" value="TreeGrafter"/>
</dbReference>
<dbReference type="InterPro" id="IPR016170">
    <property type="entry name" value="Cytok_DH_C_sf"/>
</dbReference>
<proteinExistence type="predicted"/>
<dbReference type="PANTHER" id="PTHR11748:SF114">
    <property type="entry name" value="ARYL-ALCOHOL OXIDASE VANILLYL-ALCOHOL OXIDASE (AFU_ORTHOLOGUE AFUA_3G09500)-RELATED"/>
    <property type="match status" value="1"/>
</dbReference>
<dbReference type="InterPro" id="IPR006094">
    <property type="entry name" value="Oxid_FAD_bind_N"/>
</dbReference>
<keyword evidence="7" id="KW-1185">Reference proteome</keyword>
<dbReference type="GO" id="GO:1903457">
    <property type="term" value="P:lactate catabolic process"/>
    <property type="evidence" value="ECO:0007669"/>
    <property type="project" value="TreeGrafter"/>
</dbReference>
<keyword evidence="2" id="KW-0285">Flavoprotein</keyword>
<dbReference type="AlphaFoldDB" id="A0A6I4SXE5"/>
<feature type="domain" description="FAD-binding PCMH-type" evidence="5">
    <location>
        <begin position="50"/>
        <end position="235"/>
    </location>
</feature>
<evidence type="ECO:0000256" key="1">
    <source>
        <dbReference type="ARBA" id="ARBA00001974"/>
    </source>
</evidence>
<dbReference type="InterPro" id="IPR016167">
    <property type="entry name" value="FAD-bd_PCMH_sub1"/>
</dbReference>
<keyword evidence="3" id="KW-0274">FAD</keyword>
<evidence type="ECO:0000259" key="5">
    <source>
        <dbReference type="PROSITE" id="PS51387"/>
    </source>
</evidence>
<dbReference type="InterPro" id="IPR016169">
    <property type="entry name" value="FAD-bd_PCMH_sub2"/>
</dbReference>
<organism evidence="6 7">
    <name type="scientific">Croceibacterium salegens</name>
    <dbReference type="NCBI Taxonomy" id="1737568"/>
    <lineage>
        <taxon>Bacteria</taxon>
        <taxon>Pseudomonadati</taxon>
        <taxon>Pseudomonadota</taxon>
        <taxon>Alphaproteobacteria</taxon>
        <taxon>Sphingomonadales</taxon>
        <taxon>Erythrobacteraceae</taxon>
        <taxon>Croceibacterium</taxon>
    </lineage>
</organism>
<dbReference type="Gene3D" id="3.30.43.10">
    <property type="entry name" value="Uridine Diphospho-n-acetylenolpyruvylglucosamine Reductase, domain 2"/>
    <property type="match status" value="1"/>
</dbReference>
<evidence type="ECO:0000313" key="6">
    <source>
        <dbReference type="EMBL" id="MXO58982.1"/>
    </source>
</evidence>